<comment type="similarity">
    <text evidence="1">Belongs to the indoleamine 2,3-dioxygenase family.</text>
</comment>
<comment type="caution">
    <text evidence="6">The sequence shown here is derived from an EMBL/GenBank/DDBJ whole genome shotgun (WGS) entry which is preliminary data.</text>
</comment>
<dbReference type="InterPro" id="IPR037217">
    <property type="entry name" value="Trp/Indoleamine_2_3_dOase-like"/>
</dbReference>
<dbReference type="PANTHER" id="PTHR28657:SF5">
    <property type="entry name" value="INDOLEAMINE 2,3-DIOXYGENASE"/>
    <property type="match status" value="1"/>
</dbReference>
<dbReference type="Proteomes" id="UP000279259">
    <property type="component" value="Unassembled WGS sequence"/>
</dbReference>
<dbReference type="GO" id="GO:0034354">
    <property type="term" value="P:'de novo' NAD+ biosynthetic process from L-tryptophan"/>
    <property type="evidence" value="ECO:0007669"/>
    <property type="project" value="TreeGrafter"/>
</dbReference>
<organism evidence="6 7">
    <name type="scientific">Saitozyma podzolica</name>
    <dbReference type="NCBI Taxonomy" id="1890683"/>
    <lineage>
        <taxon>Eukaryota</taxon>
        <taxon>Fungi</taxon>
        <taxon>Dikarya</taxon>
        <taxon>Basidiomycota</taxon>
        <taxon>Agaricomycotina</taxon>
        <taxon>Tremellomycetes</taxon>
        <taxon>Tremellales</taxon>
        <taxon>Trimorphomycetaceae</taxon>
        <taxon>Saitozyma</taxon>
    </lineage>
</organism>
<evidence type="ECO:0000256" key="4">
    <source>
        <dbReference type="PIRSR" id="PIRSR600898-1"/>
    </source>
</evidence>
<dbReference type="Gene3D" id="1.20.58.480">
    <property type="match status" value="1"/>
</dbReference>
<evidence type="ECO:0000256" key="5">
    <source>
        <dbReference type="SAM" id="MobiDB-lite"/>
    </source>
</evidence>
<dbReference type="GO" id="GO:0033754">
    <property type="term" value="F:indoleamine 2,3-dioxygenase activity"/>
    <property type="evidence" value="ECO:0007669"/>
    <property type="project" value="TreeGrafter"/>
</dbReference>
<dbReference type="AlphaFoldDB" id="A0A427Y7C6"/>
<dbReference type="GO" id="GO:0019441">
    <property type="term" value="P:L-tryptophan catabolic process to kynurenine"/>
    <property type="evidence" value="ECO:0007669"/>
    <property type="project" value="InterPro"/>
</dbReference>
<evidence type="ECO:0000313" key="6">
    <source>
        <dbReference type="EMBL" id="RSH86964.1"/>
    </source>
</evidence>
<dbReference type="GO" id="GO:0020037">
    <property type="term" value="F:heme binding"/>
    <property type="evidence" value="ECO:0007669"/>
    <property type="project" value="InterPro"/>
</dbReference>
<dbReference type="PANTHER" id="PTHR28657">
    <property type="entry name" value="INDOLEAMINE 2,3-DIOXYGENASE"/>
    <property type="match status" value="1"/>
</dbReference>
<dbReference type="EMBL" id="RSCD01000018">
    <property type="protein sequence ID" value="RSH86964.1"/>
    <property type="molecule type" value="Genomic_DNA"/>
</dbReference>
<dbReference type="GO" id="GO:0005737">
    <property type="term" value="C:cytoplasm"/>
    <property type="evidence" value="ECO:0007669"/>
    <property type="project" value="TreeGrafter"/>
</dbReference>
<dbReference type="SUPFAM" id="SSF140959">
    <property type="entry name" value="Indolic compounds 2,3-dioxygenase-like"/>
    <property type="match status" value="1"/>
</dbReference>
<feature type="region of interest" description="Disordered" evidence="5">
    <location>
        <begin position="1"/>
        <end position="20"/>
    </location>
</feature>
<keyword evidence="7" id="KW-1185">Reference proteome</keyword>
<gene>
    <name evidence="6" type="ORF">EHS25_003452</name>
</gene>
<proteinExistence type="inferred from homology"/>
<protein>
    <recommendedName>
        <fullName evidence="8">Tryptophan 2,3-dioxygenase</fullName>
    </recommendedName>
</protein>
<feature type="binding site" description="proximal binding residue" evidence="4">
    <location>
        <position position="456"/>
    </location>
    <ligand>
        <name>heme b</name>
        <dbReference type="ChEBI" id="CHEBI:60344"/>
    </ligand>
    <ligandPart>
        <name>Fe</name>
        <dbReference type="ChEBI" id="CHEBI:18248"/>
    </ligandPart>
</feature>
<evidence type="ECO:0008006" key="8">
    <source>
        <dbReference type="Google" id="ProtNLM"/>
    </source>
</evidence>
<evidence type="ECO:0000313" key="7">
    <source>
        <dbReference type="Proteomes" id="UP000279259"/>
    </source>
</evidence>
<keyword evidence="3 4" id="KW-0408">Iron</keyword>
<evidence type="ECO:0000256" key="2">
    <source>
        <dbReference type="ARBA" id="ARBA00022723"/>
    </source>
</evidence>
<name>A0A427Y7C6_9TREE</name>
<keyword evidence="2 4" id="KW-0479">Metal-binding</keyword>
<reference evidence="6 7" key="1">
    <citation type="submission" date="2018-11" db="EMBL/GenBank/DDBJ databases">
        <title>Genome sequence of Saitozyma podzolica DSM 27192.</title>
        <authorList>
            <person name="Aliyu H."/>
            <person name="Gorte O."/>
            <person name="Ochsenreither K."/>
        </authorList>
    </citation>
    <scope>NUCLEOTIDE SEQUENCE [LARGE SCALE GENOMIC DNA]</scope>
    <source>
        <strain evidence="6 7">DSM 27192</strain>
    </source>
</reference>
<accession>A0A427Y7C6</accession>
<evidence type="ECO:0000256" key="1">
    <source>
        <dbReference type="ARBA" id="ARBA00007119"/>
    </source>
</evidence>
<dbReference type="Pfam" id="PF01231">
    <property type="entry name" value="IDO"/>
    <property type="match status" value="1"/>
</dbReference>
<evidence type="ECO:0000256" key="3">
    <source>
        <dbReference type="ARBA" id="ARBA00023004"/>
    </source>
</evidence>
<sequence length="535" mass="58462">MSRDLTQTSPEAGPSIPSGHFLSLSPSYASPSSSPSVLPSTSSHLSGGLAPNVASLASADFEVDVRTGFLPATRNLTRLPLEWELWESALDAARGTGENGQLRLQGGGEREKLWRAGIETMGVLDTVGLRSSIRLLRRAHLVLTFLLHFYVHTTPVEPTPRTTPLPIPESISVPLLAISPLLGLPPIVTYSDTVLYNFLAPNPSAELSLATNPPTHVITTFTGTKSEEQFYVISALCEIAGAEALKLMRQSLDELFVADEKALKRLAHYLRKLAVQIDRISDITMSLMKSVDPEEFYHLIRPWFRGGDSDGPQSAGWAFLGVDDDAAGTQAENLADRATADGVRGRLFSGPSAGQSICHSYPPSHSITLNHNPVSTNAGIAPAAETPTAPSRPNEATFVQRMLQYMPLAHRTFLLHLSTHPTPLRPLVEHYARTHPKLAEAYDGALEALKRFREKHMRIVSLYIVQQARRRPSERVRQILGHSEADDNEAEEVKIELGEMRGTGGSPLFKFLKRCRDNTTKAMIGRPAGPGFDLS</sequence>
<dbReference type="InterPro" id="IPR000898">
    <property type="entry name" value="Indolamine_dOase"/>
</dbReference>
<dbReference type="GO" id="GO:0046872">
    <property type="term" value="F:metal ion binding"/>
    <property type="evidence" value="ECO:0007669"/>
    <property type="project" value="UniProtKB-KW"/>
</dbReference>
<dbReference type="STRING" id="1890683.A0A427Y7C6"/>
<keyword evidence="4" id="KW-0349">Heme</keyword>
<feature type="compositionally biased region" description="Polar residues" evidence="5">
    <location>
        <begin position="1"/>
        <end position="10"/>
    </location>
</feature>
<dbReference type="OrthoDB" id="540174at2759"/>